<reference evidence="2 3" key="1">
    <citation type="submission" date="2016-11" db="EMBL/GenBank/DDBJ databases">
        <authorList>
            <person name="Jaros S."/>
            <person name="Januszkiewicz K."/>
            <person name="Wedrychowicz H."/>
        </authorList>
    </citation>
    <scope>NUCLEOTIDE SEQUENCE [LARGE SCALE GENOMIC DNA]</scope>
    <source>
        <strain evidence="2 3">CGMCC 4.2025</strain>
    </source>
</reference>
<dbReference type="Proteomes" id="UP000184111">
    <property type="component" value="Unassembled WGS sequence"/>
</dbReference>
<sequence>MTALTYTDAMGGALERLRFVGYEHGTMLVNHAPMAAEAMATLGYADDIATWVEGNLAHRRYKDLPTPRFPLTASDETDWRPALGDFDRVTDWWELFDRELADAPWQQVLARWWPRLLPGMSGVMTHGVIRTAHAVRAIAHTPTGGTGSDEVEEAYRRELAHGLGYWAARYSLRDAAALQRTEPAPPAGESAGPDRETGGGSDAALAALDELVADACGHYAATTAGHPVPLIHAITGPAAVRLVLPHLPADQQWASYLAARHCSAGIRGYYGPPTARTTARTTHDPQRAHDPQGGQGGQGVGGVPAGQLVAEAVELGDEHAIKLAEVAVRHQALLPDDRYAAAANAATRRLRGFLSAHSFYD</sequence>
<dbReference type="EMBL" id="FRBI01000050">
    <property type="protein sequence ID" value="SHN37137.1"/>
    <property type="molecule type" value="Genomic_DNA"/>
</dbReference>
<organism evidence="2 3">
    <name type="scientific">Actinacidiphila paucisporea</name>
    <dbReference type="NCBI Taxonomy" id="310782"/>
    <lineage>
        <taxon>Bacteria</taxon>
        <taxon>Bacillati</taxon>
        <taxon>Actinomycetota</taxon>
        <taxon>Actinomycetes</taxon>
        <taxon>Kitasatosporales</taxon>
        <taxon>Streptomycetaceae</taxon>
        <taxon>Actinacidiphila</taxon>
    </lineage>
</organism>
<evidence type="ECO:0000313" key="3">
    <source>
        <dbReference type="Proteomes" id="UP000184111"/>
    </source>
</evidence>
<feature type="compositionally biased region" description="Gly residues" evidence="1">
    <location>
        <begin position="293"/>
        <end position="303"/>
    </location>
</feature>
<dbReference type="RefSeq" id="WP_073503023.1">
    <property type="nucleotide sequence ID" value="NZ_FRBI01000050.1"/>
</dbReference>
<protein>
    <recommendedName>
        <fullName evidence="4">DUF4243 domain-containing protein</fullName>
    </recommendedName>
</protein>
<feature type="compositionally biased region" description="Basic and acidic residues" evidence="1">
    <location>
        <begin position="281"/>
        <end position="290"/>
    </location>
</feature>
<dbReference type="STRING" id="310782.SAMN05216499_1503"/>
<name>A0A1M7QYE1_9ACTN</name>
<dbReference type="OrthoDB" id="6396144at2"/>
<evidence type="ECO:0000313" key="2">
    <source>
        <dbReference type="EMBL" id="SHN37137.1"/>
    </source>
</evidence>
<gene>
    <name evidence="2" type="ORF">SAMN05216499_1503</name>
</gene>
<evidence type="ECO:0008006" key="4">
    <source>
        <dbReference type="Google" id="ProtNLM"/>
    </source>
</evidence>
<feature type="region of interest" description="Disordered" evidence="1">
    <location>
        <begin position="276"/>
        <end position="303"/>
    </location>
</feature>
<proteinExistence type="predicted"/>
<feature type="region of interest" description="Disordered" evidence="1">
    <location>
        <begin position="180"/>
        <end position="201"/>
    </location>
</feature>
<accession>A0A1M7QYE1</accession>
<evidence type="ECO:0000256" key="1">
    <source>
        <dbReference type="SAM" id="MobiDB-lite"/>
    </source>
</evidence>
<dbReference type="AlphaFoldDB" id="A0A1M7QYE1"/>
<keyword evidence="3" id="KW-1185">Reference proteome</keyword>